<feature type="transmembrane region" description="Helical" evidence="7">
    <location>
        <begin position="66"/>
        <end position="85"/>
    </location>
</feature>
<evidence type="ECO:0000256" key="2">
    <source>
        <dbReference type="ARBA" id="ARBA00007362"/>
    </source>
</evidence>
<feature type="transmembrane region" description="Helical" evidence="7">
    <location>
        <begin position="175"/>
        <end position="195"/>
    </location>
</feature>
<feature type="transmembrane region" description="Helical" evidence="7">
    <location>
        <begin position="240"/>
        <end position="259"/>
    </location>
</feature>
<dbReference type="Pfam" id="PF00892">
    <property type="entry name" value="EamA"/>
    <property type="match status" value="2"/>
</dbReference>
<feature type="region of interest" description="Disordered" evidence="6">
    <location>
        <begin position="309"/>
        <end position="331"/>
    </location>
</feature>
<keyword evidence="4 7" id="KW-1133">Transmembrane helix</keyword>
<feature type="transmembrane region" description="Helical" evidence="7">
    <location>
        <begin position="265"/>
        <end position="286"/>
    </location>
</feature>
<evidence type="ECO:0000256" key="5">
    <source>
        <dbReference type="ARBA" id="ARBA00023136"/>
    </source>
</evidence>
<dbReference type="SUPFAM" id="SSF103481">
    <property type="entry name" value="Multidrug resistance efflux transporter EmrE"/>
    <property type="match status" value="2"/>
</dbReference>
<evidence type="ECO:0000256" key="3">
    <source>
        <dbReference type="ARBA" id="ARBA00022692"/>
    </source>
</evidence>
<feature type="transmembrane region" description="Helical" evidence="7">
    <location>
        <begin position="123"/>
        <end position="141"/>
    </location>
</feature>
<feature type="compositionally biased region" description="Basic and acidic residues" evidence="6">
    <location>
        <begin position="309"/>
        <end position="321"/>
    </location>
</feature>
<name>A0ABQ3VIL2_9CHLR</name>
<dbReference type="PANTHER" id="PTHR32322">
    <property type="entry name" value="INNER MEMBRANE TRANSPORTER"/>
    <property type="match status" value="1"/>
</dbReference>
<dbReference type="EMBL" id="BNJJ01000009">
    <property type="protein sequence ID" value="GHO85663.1"/>
    <property type="molecule type" value="Genomic_DNA"/>
</dbReference>
<feature type="transmembrane region" description="Helical" evidence="7">
    <location>
        <begin position="207"/>
        <end position="228"/>
    </location>
</feature>
<dbReference type="InterPro" id="IPR050638">
    <property type="entry name" value="AA-Vitamin_Transporters"/>
</dbReference>
<accession>A0ABQ3VIL2</accession>
<dbReference type="InterPro" id="IPR037185">
    <property type="entry name" value="EmrE-like"/>
</dbReference>
<evidence type="ECO:0000313" key="9">
    <source>
        <dbReference type="EMBL" id="GHO85663.1"/>
    </source>
</evidence>
<feature type="transmembrane region" description="Helical" evidence="7">
    <location>
        <begin position="91"/>
        <end position="111"/>
    </location>
</feature>
<gene>
    <name evidence="9" type="ORF">KSZ_36690</name>
</gene>
<proteinExistence type="inferred from homology"/>
<evidence type="ECO:0000256" key="7">
    <source>
        <dbReference type="SAM" id="Phobius"/>
    </source>
</evidence>
<evidence type="ECO:0000256" key="4">
    <source>
        <dbReference type="ARBA" id="ARBA00022989"/>
    </source>
</evidence>
<feature type="domain" description="EamA" evidence="8">
    <location>
        <begin position="6"/>
        <end position="136"/>
    </location>
</feature>
<keyword evidence="10" id="KW-1185">Reference proteome</keyword>
<dbReference type="PANTHER" id="PTHR32322:SF9">
    <property type="entry name" value="AMINO-ACID METABOLITE EFFLUX PUMP-RELATED"/>
    <property type="match status" value="1"/>
</dbReference>
<protein>
    <submittedName>
        <fullName evidence="9">Multidrug DMT transporter permease</fullName>
    </submittedName>
</protein>
<feature type="transmembrane region" description="Helical" evidence="7">
    <location>
        <begin position="33"/>
        <end position="54"/>
    </location>
</feature>
<dbReference type="RefSeq" id="WP_201363296.1">
    <property type="nucleotide sequence ID" value="NZ_BNJJ01000009.1"/>
</dbReference>
<reference evidence="9 10" key="1">
    <citation type="journal article" date="2021" name="Int. J. Syst. Evol. Microbiol.">
        <title>Reticulibacter mediterranei gen. nov., sp. nov., within the new family Reticulibacteraceae fam. nov., and Ktedonospora formicarum gen. nov., sp. nov., Ktedonobacter robiniae sp. nov., Dictyobacter formicarum sp. nov. and Dictyobacter arantiisoli sp. nov., belonging to the class Ktedonobacteria.</title>
        <authorList>
            <person name="Yabe S."/>
            <person name="Zheng Y."/>
            <person name="Wang C.M."/>
            <person name="Sakai Y."/>
            <person name="Abe K."/>
            <person name="Yokota A."/>
            <person name="Donadio S."/>
            <person name="Cavaletti L."/>
            <person name="Monciardini P."/>
        </authorList>
    </citation>
    <scope>NUCLEOTIDE SEQUENCE [LARGE SCALE GENOMIC DNA]</scope>
    <source>
        <strain evidence="9 10">SOSP1-9</strain>
    </source>
</reference>
<comment type="similarity">
    <text evidence="2">Belongs to the EamA transporter family.</text>
</comment>
<comment type="caution">
    <text evidence="9">The sequence shown here is derived from an EMBL/GenBank/DDBJ whole genome shotgun (WGS) entry which is preliminary data.</text>
</comment>
<keyword evidence="3 7" id="KW-0812">Transmembrane</keyword>
<feature type="transmembrane region" description="Helical" evidence="7">
    <location>
        <begin position="147"/>
        <end position="168"/>
    </location>
</feature>
<organism evidence="9 10">
    <name type="scientific">Dictyobacter formicarum</name>
    <dbReference type="NCBI Taxonomy" id="2778368"/>
    <lineage>
        <taxon>Bacteria</taxon>
        <taxon>Bacillati</taxon>
        <taxon>Chloroflexota</taxon>
        <taxon>Ktedonobacteria</taxon>
        <taxon>Ktedonobacterales</taxon>
        <taxon>Dictyobacteraceae</taxon>
        <taxon>Dictyobacter</taxon>
    </lineage>
</organism>
<comment type="subcellular location">
    <subcellularLocation>
        <location evidence="1">Membrane</location>
        <topology evidence="1">Multi-pass membrane protein</topology>
    </subcellularLocation>
</comment>
<keyword evidence="5 7" id="KW-0472">Membrane</keyword>
<evidence type="ECO:0000256" key="1">
    <source>
        <dbReference type="ARBA" id="ARBA00004141"/>
    </source>
</evidence>
<evidence type="ECO:0000313" key="10">
    <source>
        <dbReference type="Proteomes" id="UP000635565"/>
    </source>
</evidence>
<feature type="transmembrane region" description="Helical" evidence="7">
    <location>
        <begin position="7"/>
        <end position="27"/>
    </location>
</feature>
<dbReference type="Proteomes" id="UP000635565">
    <property type="component" value="Unassembled WGS sequence"/>
</dbReference>
<evidence type="ECO:0000256" key="6">
    <source>
        <dbReference type="SAM" id="MobiDB-lite"/>
    </source>
</evidence>
<feature type="domain" description="EamA" evidence="8">
    <location>
        <begin position="151"/>
        <end position="282"/>
    </location>
</feature>
<sequence>MHRKSGAALLVLSAIWGGSFLLIRVAASVLGPIVLMEIRVLLAGLVLLGLSRLSHTRLDLRERWRHYLVIGIVNSAIPFTLFALAELHLTAGLAAILNATGPLFGAGIAAVWTKETLTTKKGIGLLLGLLGVVVLVGWSTIPFSITLVLSLVAALAAAACYGFASSYIKVYAGGASPLAVATCSQLGASLFLLPLTAVSPPLHVPTFPILLAVAALALVCTAVAYQFYFWLIAHAGPTNALMVNFLVPIFGVLWGLIFLGEGVSWGTGLGCGLILGGAGLVTGLRFGKPSEQPQNKHASGQIHRSRAEQLESLDGKTEQQKDSVSLLKKKG</sequence>
<evidence type="ECO:0000259" key="8">
    <source>
        <dbReference type="Pfam" id="PF00892"/>
    </source>
</evidence>
<dbReference type="InterPro" id="IPR000620">
    <property type="entry name" value="EamA_dom"/>
</dbReference>